<proteinExistence type="predicted"/>
<evidence type="ECO:0000256" key="2">
    <source>
        <dbReference type="SAM" id="Phobius"/>
    </source>
</evidence>
<protein>
    <recommendedName>
        <fullName evidence="5">Protein BatD</fullName>
    </recommendedName>
</protein>
<keyword evidence="3" id="KW-0732">Signal</keyword>
<reference evidence="4" key="1">
    <citation type="journal article" date="2020" name="mSystems">
        <title>Genome- and Community-Level Interaction Insights into Carbon Utilization and Element Cycling Functions of Hydrothermarchaeota in Hydrothermal Sediment.</title>
        <authorList>
            <person name="Zhou Z."/>
            <person name="Liu Y."/>
            <person name="Xu W."/>
            <person name="Pan J."/>
            <person name="Luo Z.H."/>
            <person name="Li M."/>
        </authorList>
    </citation>
    <scope>NUCLEOTIDE SEQUENCE [LARGE SCALE GENOMIC DNA]</scope>
    <source>
        <strain evidence="4">HyVt-577</strain>
    </source>
</reference>
<evidence type="ECO:0000256" key="1">
    <source>
        <dbReference type="SAM" id="MobiDB-lite"/>
    </source>
</evidence>
<dbReference type="EMBL" id="DRQG01000104">
    <property type="protein sequence ID" value="HGY56213.1"/>
    <property type="molecule type" value="Genomic_DNA"/>
</dbReference>
<keyword evidence="2" id="KW-1133">Transmembrane helix</keyword>
<dbReference type="Proteomes" id="UP000885779">
    <property type="component" value="Unassembled WGS sequence"/>
</dbReference>
<gene>
    <name evidence="4" type="ORF">ENK44_10950</name>
</gene>
<keyword evidence="2" id="KW-0812">Transmembrane</keyword>
<evidence type="ECO:0000256" key="3">
    <source>
        <dbReference type="SAM" id="SignalP"/>
    </source>
</evidence>
<accession>A0A7V4U1K2</accession>
<evidence type="ECO:0008006" key="5">
    <source>
        <dbReference type="Google" id="ProtNLM"/>
    </source>
</evidence>
<dbReference type="AlphaFoldDB" id="A0A7V4U1K2"/>
<name>A0A7V4U1K2_CALAY</name>
<feature type="chain" id="PRO_5030575078" description="Protein BatD" evidence="3">
    <location>
        <begin position="35"/>
        <end position="364"/>
    </location>
</feature>
<feature type="region of interest" description="Disordered" evidence="1">
    <location>
        <begin position="329"/>
        <end position="364"/>
    </location>
</feature>
<comment type="caution">
    <text evidence="4">The sequence shown here is derived from an EMBL/GenBank/DDBJ whole genome shotgun (WGS) entry which is preliminary data.</text>
</comment>
<feature type="compositionally biased region" description="Basic and acidic residues" evidence="1">
    <location>
        <begin position="336"/>
        <end position="350"/>
    </location>
</feature>
<sequence>MFAYLKAELNKQHSAWYGVLAAAFMLAVVPAALAQNETGPLIEVQTKVDTSVITIGDRINYSIIINRDTSLRIVRPAEGINLGMFEIKDYTFHDPVEEDGRVIERFDFNISVYDTGHFVIPPYPVAYFTDDTSKNYRIIEAPAVEIYVKSLLTGDEERELKDIKPPLSIPFNYWFWASMAAAVVLLGVIGWLAYRLWKKKQEQGYLFKPPPPPPPAHETALAALQELFASDLLEKKNYKQYYSRLSDIMRQYVEGRFAVAAMEEITGEIIRDLDKVLDDKEQLAELEELLTLADLVKFAKYIPQPEETEKAGRQAVRFVEETKLVFEPPADAEVEEREKAQYAEAEEHSGGKLPAADDSEANLS</sequence>
<feature type="transmembrane region" description="Helical" evidence="2">
    <location>
        <begin position="173"/>
        <end position="194"/>
    </location>
</feature>
<keyword evidence="2" id="KW-0472">Membrane</keyword>
<evidence type="ECO:0000313" key="4">
    <source>
        <dbReference type="EMBL" id="HGY56213.1"/>
    </source>
</evidence>
<organism evidence="4">
    <name type="scientific">Caldithrix abyssi</name>
    <dbReference type="NCBI Taxonomy" id="187145"/>
    <lineage>
        <taxon>Bacteria</taxon>
        <taxon>Pseudomonadati</taxon>
        <taxon>Calditrichota</taxon>
        <taxon>Calditrichia</taxon>
        <taxon>Calditrichales</taxon>
        <taxon>Calditrichaceae</taxon>
        <taxon>Caldithrix</taxon>
    </lineage>
</organism>
<feature type="signal peptide" evidence="3">
    <location>
        <begin position="1"/>
        <end position="34"/>
    </location>
</feature>